<dbReference type="AlphaFoldDB" id="A0ABD6DYK6"/>
<sequence>MNATIGVVGGMGNEAMADLAANVASLDGSADHSYVLYGNSRQAFTPEEADQEWEAGDPPLLRKRATGEFTAALLQNLGAAQIGLSCNGAHPLFRDIFRDLDADFVDMIAETARVPAVDDGVLVLGTSRTLEKRLYDDDLEAAGVEAFQPTPRNVDRLMDVIYDPEFGIKTGTVTDRAEDLLCELVREECDRHPAIDTVVLGCTELPLALTPESIPRLKEEGALPEHLTFVDPTQVLAERLLDDADDAEPPSVSLAVDDSPHLDYDPPFAARVGSLSEMVTLQSNLIEWTMEYFADRGASVGGSYLHLPTLFFVDYDRPIPLDLDALDLTVQEYDAIPSEPDDAIERALERNFEQVSHLL</sequence>
<dbReference type="InterPro" id="IPR001920">
    <property type="entry name" value="Asp/Glu_race"/>
</dbReference>
<name>A0ABD6DYK6_9EURY</name>
<dbReference type="RefSeq" id="WP_256308670.1">
    <property type="nucleotide sequence ID" value="NZ_JANHAW010000003.1"/>
</dbReference>
<dbReference type="Proteomes" id="UP001597092">
    <property type="component" value="Unassembled WGS sequence"/>
</dbReference>
<evidence type="ECO:0000313" key="3">
    <source>
        <dbReference type="Proteomes" id="UP001597092"/>
    </source>
</evidence>
<keyword evidence="3" id="KW-1185">Reference proteome</keyword>
<evidence type="ECO:0000256" key="1">
    <source>
        <dbReference type="ARBA" id="ARBA00023235"/>
    </source>
</evidence>
<gene>
    <name evidence="2" type="ORF">ACFSAS_10520</name>
</gene>
<reference evidence="2 3" key="1">
    <citation type="journal article" date="2019" name="Int. J. Syst. Evol. Microbiol.">
        <title>The Global Catalogue of Microorganisms (GCM) 10K type strain sequencing project: providing services to taxonomists for standard genome sequencing and annotation.</title>
        <authorList>
            <consortium name="The Broad Institute Genomics Platform"/>
            <consortium name="The Broad Institute Genome Sequencing Center for Infectious Disease"/>
            <person name="Wu L."/>
            <person name="Ma J."/>
        </authorList>
    </citation>
    <scope>NUCLEOTIDE SEQUENCE [LARGE SCALE GENOMIC DNA]</scope>
    <source>
        <strain evidence="2 3">CGMCC 1.10387</strain>
    </source>
</reference>
<dbReference type="Pfam" id="PF01177">
    <property type="entry name" value="Asp_Glu_race"/>
    <property type="match status" value="1"/>
</dbReference>
<dbReference type="InterPro" id="IPR015942">
    <property type="entry name" value="Asp/Glu/hydantoin_racemase"/>
</dbReference>
<proteinExistence type="predicted"/>
<organism evidence="2 3">
    <name type="scientific">Halobellus litoreus</name>
    <dbReference type="NCBI Taxonomy" id="755310"/>
    <lineage>
        <taxon>Archaea</taxon>
        <taxon>Methanobacteriati</taxon>
        <taxon>Methanobacteriota</taxon>
        <taxon>Stenosarchaea group</taxon>
        <taxon>Halobacteria</taxon>
        <taxon>Halobacteriales</taxon>
        <taxon>Haloferacaceae</taxon>
        <taxon>Halobellus</taxon>
    </lineage>
</organism>
<dbReference type="PANTHER" id="PTHR21198:SF7">
    <property type="entry name" value="ASPARTATE-GLUTAMATE RACEMASE FAMILY"/>
    <property type="match status" value="1"/>
</dbReference>
<accession>A0ABD6DYK6</accession>
<comment type="caution">
    <text evidence="2">The sequence shown here is derived from an EMBL/GenBank/DDBJ whole genome shotgun (WGS) entry which is preliminary data.</text>
</comment>
<dbReference type="GO" id="GO:0016853">
    <property type="term" value="F:isomerase activity"/>
    <property type="evidence" value="ECO:0007669"/>
    <property type="project" value="UniProtKB-KW"/>
</dbReference>
<dbReference type="SUPFAM" id="SSF53681">
    <property type="entry name" value="Aspartate/glutamate racemase"/>
    <property type="match status" value="2"/>
</dbReference>
<dbReference type="EMBL" id="JBHUDP010000003">
    <property type="protein sequence ID" value="MFD1686045.1"/>
    <property type="molecule type" value="Genomic_DNA"/>
</dbReference>
<evidence type="ECO:0000313" key="2">
    <source>
        <dbReference type="EMBL" id="MFD1686045.1"/>
    </source>
</evidence>
<dbReference type="PANTHER" id="PTHR21198">
    <property type="entry name" value="GLUTAMATE RACEMASE"/>
    <property type="match status" value="1"/>
</dbReference>
<keyword evidence="1" id="KW-0413">Isomerase</keyword>
<protein>
    <submittedName>
        <fullName evidence="2">Aspartate/glutamate racemase family protein</fullName>
    </submittedName>
</protein>
<dbReference type="Gene3D" id="3.40.50.1860">
    <property type="match status" value="2"/>
</dbReference>